<dbReference type="PANTHER" id="PTHR47381:SF3">
    <property type="entry name" value="ALPHA_BETA-HYDROLASES SUPERFAMILY PROTEIN"/>
    <property type="match status" value="1"/>
</dbReference>
<comment type="caution">
    <text evidence="2">The sequence shown here is derived from an EMBL/GenBank/DDBJ whole genome shotgun (WGS) entry which is preliminary data.</text>
</comment>
<dbReference type="OrthoDB" id="9795555at2"/>
<gene>
    <name evidence="2" type="ORF">OPHB3_3707</name>
</gene>
<dbReference type="AlphaFoldDB" id="A0A0U9HBB7"/>
<dbReference type="SUPFAM" id="SSF53474">
    <property type="entry name" value="alpha/beta-Hydrolases"/>
    <property type="match status" value="1"/>
</dbReference>
<dbReference type="Gene3D" id="3.40.50.1820">
    <property type="entry name" value="alpha/beta hydrolase"/>
    <property type="match status" value="1"/>
</dbReference>
<sequence length="270" mass="31091">MSKIIIENNTVYDIPIINIYQENAFNAPLVFFIHGYGGDREQALDYGYMLAKKGLYYVSMDCKGHGERKVINEANRFYNVFPSDSGLDTYVHMHEVIEQSAIDIQRLVDYFNSKEEINPHRIGISGYSMGGYASFYIAATNPDIKAAASIAGKPAFTKAWQDSITSTATYEQWSKPLRDVTKEIEKRTEYFRMIDPFDKLSSFSPRPLLIINGDQDTDSNYIYSLELYTKLLPFYEDHPAKLQLRMPFAGHQFTYGMKRGACNWFEKYLV</sequence>
<accession>A0A0U9HBB7</accession>
<dbReference type="InterPro" id="IPR001375">
    <property type="entry name" value="Peptidase_S9_cat"/>
</dbReference>
<proteinExistence type="predicted"/>
<name>A0A0U9HBB7_9BACI</name>
<dbReference type="Proteomes" id="UP000052946">
    <property type="component" value="Unassembled WGS sequence"/>
</dbReference>
<evidence type="ECO:0000313" key="2">
    <source>
        <dbReference type="EMBL" id="GAQ19723.1"/>
    </source>
</evidence>
<dbReference type="GO" id="GO:0006508">
    <property type="term" value="P:proteolysis"/>
    <property type="evidence" value="ECO:0007669"/>
    <property type="project" value="InterPro"/>
</dbReference>
<protein>
    <submittedName>
        <fullName evidence="2">Esterase</fullName>
    </submittedName>
</protein>
<dbReference type="InterPro" id="IPR029058">
    <property type="entry name" value="AB_hydrolase_fold"/>
</dbReference>
<evidence type="ECO:0000259" key="1">
    <source>
        <dbReference type="Pfam" id="PF00326"/>
    </source>
</evidence>
<reference evidence="2 3" key="2">
    <citation type="journal article" date="2016" name="Genome Announc.">
        <title>Draft Genome Sequence of Oceanobacillus picturae Heshi-B3, Isolated from Fermented Rice Bran in a Traditional Japanese Seafood Dish.</title>
        <authorList>
            <person name="Akuzawa S."/>
            <person name="Nagaoka J."/>
            <person name="Kanekatsu M."/>
            <person name="Kanesaki Y."/>
            <person name="Suzuki T."/>
        </authorList>
    </citation>
    <scope>NUCLEOTIDE SEQUENCE [LARGE SCALE GENOMIC DNA]</scope>
    <source>
        <strain evidence="2 3">Heshi-B3</strain>
    </source>
</reference>
<dbReference type="PANTHER" id="PTHR47381">
    <property type="entry name" value="ALPHA/BETA-HYDROLASES SUPERFAMILY PROTEIN"/>
    <property type="match status" value="1"/>
</dbReference>
<evidence type="ECO:0000313" key="3">
    <source>
        <dbReference type="Proteomes" id="UP000052946"/>
    </source>
</evidence>
<dbReference type="Pfam" id="PF00326">
    <property type="entry name" value="Peptidase_S9"/>
    <property type="match status" value="1"/>
</dbReference>
<feature type="domain" description="Peptidase S9 prolyl oligopeptidase catalytic" evidence="1">
    <location>
        <begin position="101"/>
        <end position="256"/>
    </location>
</feature>
<organism evidence="2 3">
    <name type="scientific">Oceanobacillus picturae</name>
    <dbReference type="NCBI Taxonomy" id="171693"/>
    <lineage>
        <taxon>Bacteria</taxon>
        <taxon>Bacillati</taxon>
        <taxon>Bacillota</taxon>
        <taxon>Bacilli</taxon>
        <taxon>Bacillales</taxon>
        <taxon>Bacillaceae</taxon>
        <taxon>Oceanobacillus</taxon>
    </lineage>
</organism>
<dbReference type="EMBL" id="BBXV01000062">
    <property type="protein sequence ID" value="GAQ19723.1"/>
    <property type="molecule type" value="Genomic_DNA"/>
</dbReference>
<reference evidence="3" key="1">
    <citation type="submission" date="2015-07" db="EMBL/GenBank/DDBJ databases">
        <title>Draft Genome Sequence of Oceanobacillus picturae Heshi-B3 that Was Isolated from Fermented Rice Bran with Aging Salted Mackerel, Which Was Named Heshiko as Traditional Fermented Seafood in Japan.</title>
        <authorList>
            <person name="Akuzawa S."/>
            <person name="Nakagawa J."/>
            <person name="Kanekatsu T."/>
            <person name="Kanesaki Y."/>
            <person name="Suzuki T."/>
        </authorList>
    </citation>
    <scope>NUCLEOTIDE SEQUENCE [LARGE SCALE GENOMIC DNA]</scope>
    <source>
        <strain evidence="3">Heshi-B3</strain>
    </source>
</reference>
<dbReference type="GO" id="GO:0008236">
    <property type="term" value="F:serine-type peptidase activity"/>
    <property type="evidence" value="ECO:0007669"/>
    <property type="project" value="InterPro"/>
</dbReference>
<dbReference type="RefSeq" id="WP_058951276.1">
    <property type="nucleotide sequence ID" value="NZ_BBXV01000062.1"/>
</dbReference>